<dbReference type="PANTHER" id="PTHR14633">
    <property type="entry name" value="LITTLE ELONGATION COMPLEX SUBUNIT 2"/>
    <property type="match status" value="1"/>
</dbReference>
<feature type="region of interest" description="Disordered" evidence="1">
    <location>
        <begin position="294"/>
        <end position="403"/>
    </location>
</feature>
<dbReference type="Pfam" id="PF10505">
    <property type="entry name" value="NARG2_C"/>
    <property type="match status" value="2"/>
</dbReference>
<sequence length="841" mass="92867">AAEVRKEETAASVKQESAPTCGQDVHHWNTSSDESEAFPEPRIPFPCYSCLNSREQQLYLRKFMNKNSTEAFKQQEELVRNEVAGFMRYLQDVARACSEDYRHLCEGATHYMEGKVQVLDCKKLPKDVQLPVDYGLVASEVPPDKKAKQMHSDISADVNAQKLCEKYKPHVCLTSGAFFTLLNNQGPEYSETWEVPVWVRTTVRSGNSSRKEVYIDSPLVKTDMTEREKNSLFHEESLKLSLKKTSSKKAAELTLEKPPSLQERCPRSLVCFDDTGVDFEADFTDLETFGESSCISKKQDTDKQPNQSLHRSKPASSSTCGKLSVSTNARSVKTQSTQKANAEDSSWTDIEDTSMIDSFPAGTPLSQKDLSMSSPAGEIKQLQDSPLAKRQRRTESTCCASDSEEDRLVIDHYEDFPETNRPVSQAAHSSTKAPSFSDAIPDTPRSPSPAAEGPTSRRCATKVPQSCDQLGKILRMQSKLLKPTAQPTPEPMSPSTHTALPAQAQPQSLVKPCVASYLGATQSPVRGTVSAVGSAAADADTGVQRKTLLSEELLAAEEDEGNYQQPDEGNLVYKLYSLQDVLLMVRCSVPFARSKKSNMDSKTIVPFHLLSKLEYQLCYGVECFTKTEFCQLWAERLLHSASTTFVGHINAYTSKLFLMEELSPQRMRSMSCDFSLQEGRYLLNHKAGEPIVTIAKATDGKKISRATYDLHQAHSGIPQPPANGAVPWVPVDPSRVLSFHLKHGRVPCTFPPLPVGNTPGNKAGNVKGACAAVAKGPSIAGRAQAGMALSTGNQDGSKKKKKKKNKGNRAKRFQKWQENKKAKQTEQQRQMQKAEHQPAIS</sequence>
<organism evidence="3 4">
    <name type="scientific">Scleropages formosus</name>
    <name type="common">Asian bonytongue</name>
    <name type="synonym">Osteoglossum formosum</name>
    <dbReference type="NCBI Taxonomy" id="113540"/>
    <lineage>
        <taxon>Eukaryota</taxon>
        <taxon>Metazoa</taxon>
        <taxon>Chordata</taxon>
        <taxon>Craniata</taxon>
        <taxon>Vertebrata</taxon>
        <taxon>Euteleostomi</taxon>
        <taxon>Actinopterygii</taxon>
        <taxon>Neopterygii</taxon>
        <taxon>Teleostei</taxon>
        <taxon>Osteoglossocephala</taxon>
        <taxon>Osteoglossomorpha</taxon>
        <taxon>Osteoglossiformes</taxon>
        <taxon>Osteoglossidae</taxon>
        <taxon>Scleropages</taxon>
    </lineage>
</organism>
<reference evidence="3 4" key="1">
    <citation type="submission" date="2015-08" db="EMBL/GenBank/DDBJ databases">
        <title>The genome of the Asian arowana (Scleropages formosus).</title>
        <authorList>
            <person name="Tan M.H."/>
            <person name="Gan H.M."/>
            <person name="Croft L.J."/>
            <person name="Austin C.M."/>
        </authorList>
    </citation>
    <scope>NUCLEOTIDE SEQUENCE [LARGE SCALE GENOMIC DNA]</scope>
    <source>
        <strain evidence="3">Aro1</strain>
    </source>
</reference>
<evidence type="ECO:0000313" key="4">
    <source>
        <dbReference type="Proteomes" id="UP000034805"/>
    </source>
</evidence>
<dbReference type="GO" id="GO:0042796">
    <property type="term" value="P:snRNA transcription by RNA polymerase III"/>
    <property type="evidence" value="ECO:0007669"/>
    <property type="project" value="TreeGrafter"/>
</dbReference>
<feature type="region of interest" description="Disordered" evidence="1">
    <location>
        <begin position="418"/>
        <end position="464"/>
    </location>
</feature>
<feature type="compositionally biased region" description="Polar residues" evidence="1">
    <location>
        <begin position="421"/>
        <end position="434"/>
    </location>
</feature>
<evidence type="ECO:0000313" key="3">
    <source>
        <dbReference type="EMBL" id="KPP77704.1"/>
    </source>
</evidence>
<feature type="compositionally biased region" description="Polar residues" evidence="1">
    <location>
        <begin position="364"/>
        <end position="374"/>
    </location>
</feature>
<dbReference type="EMBL" id="JARO02000695">
    <property type="protein sequence ID" value="KPP77704.1"/>
    <property type="molecule type" value="Genomic_DNA"/>
</dbReference>
<dbReference type="AlphaFoldDB" id="A0A0P7V6I5"/>
<dbReference type="GO" id="GO:0042795">
    <property type="term" value="P:snRNA transcription by RNA polymerase II"/>
    <property type="evidence" value="ECO:0007669"/>
    <property type="project" value="TreeGrafter"/>
</dbReference>
<feature type="domain" description="Little elongation complex subunit 2 C-terminal" evidence="2">
    <location>
        <begin position="675"/>
        <end position="752"/>
    </location>
</feature>
<feature type="region of interest" description="Disordered" evidence="1">
    <location>
        <begin position="1"/>
        <end position="38"/>
    </location>
</feature>
<dbReference type="GO" id="GO:0045945">
    <property type="term" value="P:positive regulation of transcription by RNA polymerase III"/>
    <property type="evidence" value="ECO:0007669"/>
    <property type="project" value="TreeGrafter"/>
</dbReference>
<feature type="compositionally biased region" description="Polar residues" evidence="1">
    <location>
        <begin position="304"/>
        <end position="348"/>
    </location>
</feature>
<name>A0A0P7V6I5_SCLFO</name>
<accession>A0A0P7V6I5</accession>
<dbReference type="Proteomes" id="UP000034805">
    <property type="component" value="Unassembled WGS sequence"/>
</dbReference>
<protein>
    <submittedName>
        <fullName evidence="3">NMDA receptor-regulated protein 2-like</fullName>
    </submittedName>
</protein>
<dbReference type="STRING" id="113540.ENSSFOP00015033129"/>
<feature type="non-terminal residue" evidence="3">
    <location>
        <position position="1"/>
    </location>
</feature>
<feature type="compositionally biased region" description="Basic residues" evidence="1">
    <location>
        <begin position="798"/>
        <end position="814"/>
    </location>
</feature>
<feature type="domain" description="Little elongation complex subunit 2 C-terminal" evidence="2">
    <location>
        <begin position="562"/>
        <end position="672"/>
    </location>
</feature>
<proteinExistence type="predicted"/>
<gene>
    <name evidence="3" type="ORF">Z043_102852</name>
</gene>
<evidence type="ECO:0000256" key="1">
    <source>
        <dbReference type="SAM" id="MobiDB-lite"/>
    </source>
</evidence>
<comment type="caution">
    <text evidence="3">The sequence shown here is derived from an EMBL/GenBank/DDBJ whole genome shotgun (WGS) entry which is preliminary data.</text>
</comment>
<keyword evidence="3" id="KW-0675">Receptor</keyword>
<feature type="compositionally biased region" description="Basic and acidic residues" evidence="1">
    <location>
        <begin position="815"/>
        <end position="841"/>
    </location>
</feature>
<dbReference type="PANTHER" id="PTHR14633:SF3">
    <property type="entry name" value="LITTLE ELONGATION COMPLEX SUBUNIT 2"/>
    <property type="match status" value="1"/>
</dbReference>
<evidence type="ECO:0000259" key="2">
    <source>
        <dbReference type="Pfam" id="PF10505"/>
    </source>
</evidence>
<dbReference type="GO" id="GO:0008023">
    <property type="term" value="C:transcription elongation factor complex"/>
    <property type="evidence" value="ECO:0007669"/>
    <property type="project" value="InterPro"/>
</dbReference>
<dbReference type="InterPro" id="IPR019535">
    <property type="entry name" value="ICE2_C"/>
</dbReference>
<feature type="region of interest" description="Disordered" evidence="1">
    <location>
        <begin position="787"/>
        <end position="841"/>
    </location>
</feature>